<keyword evidence="16" id="KW-1185">Reference proteome</keyword>
<dbReference type="GO" id="GO:0005737">
    <property type="term" value="C:cytoplasm"/>
    <property type="evidence" value="ECO:0007669"/>
    <property type="project" value="UniProtKB-SubCell"/>
</dbReference>
<dbReference type="Proteomes" id="UP000012589">
    <property type="component" value="Unassembled WGS sequence"/>
</dbReference>
<dbReference type="NCBIfam" id="TIGR00046">
    <property type="entry name" value="RsmE family RNA methyltransferase"/>
    <property type="match status" value="1"/>
</dbReference>
<evidence type="ECO:0000259" key="14">
    <source>
        <dbReference type="Pfam" id="PF20260"/>
    </source>
</evidence>
<comment type="function">
    <text evidence="10 12">Specifically methylates the N3 position of the uracil ring of uridine 1498 (m3U1498) in 16S rRNA. Acts on the fully assembled 30S ribosomal subunit.</text>
</comment>
<dbReference type="AlphaFoldDB" id="N2BDH1"/>
<keyword evidence="7 12" id="KW-0489">Methyltransferase</keyword>
<dbReference type="PIRSF" id="PIRSF015601">
    <property type="entry name" value="MTase_slr0722"/>
    <property type="match status" value="1"/>
</dbReference>
<dbReference type="InterPro" id="IPR046887">
    <property type="entry name" value="RsmE_PUA-like"/>
</dbReference>
<dbReference type="GO" id="GO:0070042">
    <property type="term" value="F:rRNA (uridine-N3-)-methyltransferase activity"/>
    <property type="evidence" value="ECO:0007669"/>
    <property type="project" value="TreeGrafter"/>
</dbReference>
<comment type="similarity">
    <text evidence="2 12">Belongs to the RNA methyltransferase RsmE family.</text>
</comment>
<feature type="domain" description="Ribosomal RNA small subunit methyltransferase E PUA-like" evidence="14">
    <location>
        <begin position="18"/>
        <end position="65"/>
    </location>
</feature>
<gene>
    <name evidence="15" type="ORF">C823_00841</name>
</gene>
<keyword evidence="6 12" id="KW-0698">rRNA processing</keyword>
<evidence type="ECO:0000256" key="12">
    <source>
        <dbReference type="PIRNR" id="PIRNR015601"/>
    </source>
</evidence>
<dbReference type="eggNOG" id="COG1385">
    <property type="taxonomic scope" value="Bacteria"/>
</dbReference>
<dbReference type="InterPro" id="IPR029028">
    <property type="entry name" value="Alpha/beta_knot_MTases"/>
</dbReference>
<evidence type="ECO:0000256" key="1">
    <source>
        <dbReference type="ARBA" id="ARBA00004496"/>
    </source>
</evidence>
<keyword evidence="8 12" id="KW-0808">Transferase</keyword>
<name>N2BDH1_9FIRM</name>
<organism evidence="15 16">
    <name type="scientific">Eubacterium plexicaudatum ASF492</name>
    <dbReference type="NCBI Taxonomy" id="1235802"/>
    <lineage>
        <taxon>Bacteria</taxon>
        <taxon>Bacillati</taxon>
        <taxon>Bacillota</taxon>
        <taxon>Clostridia</taxon>
        <taxon>Eubacteriales</taxon>
        <taxon>Eubacteriaceae</taxon>
        <taxon>Eubacterium</taxon>
    </lineage>
</organism>
<evidence type="ECO:0000313" key="15">
    <source>
        <dbReference type="EMBL" id="EMZ36473.1"/>
    </source>
</evidence>
<protein>
    <recommendedName>
        <fullName evidence="4 12">Ribosomal RNA small subunit methyltransferase E</fullName>
        <ecNumber evidence="3 12">2.1.1.193</ecNumber>
    </recommendedName>
</protein>
<dbReference type="SUPFAM" id="SSF75217">
    <property type="entry name" value="alpha/beta knot"/>
    <property type="match status" value="1"/>
</dbReference>
<evidence type="ECO:0000256" key="5">
    <source>
        <dbReference type="ARBA" id="ARBA00022490"/>
    </source>
</evidence>
<evidence type="ECO:0000256" key="10">
    <source>
        <dbReference type="ARBA" id="ARBA00025699"/>
    </source>
</evidence>
<comment type="subcellular location">
    <subcellularLocation>
        <location evidence="1 12">Cytoplasm</location>
    </subcellularLocation>
</comment>
<dbReference type="PANTHER" id="PTHR30027:SF3">
    <property type="entry name" value="16S RRNA (URACIL(1498)-N(3))-METHYLTRANSFERASE"/>
    <property type="match status" value="1"/>
</dbReference>
<keyword evidence="5 12" id="KW-0963">Cytoplasm</keyword>
<reference evidence="15 16" key="1">
    <citation type="journal article" date="2014" name="Genome Announc.">
        <title>Draft genome sequences of the altered schaedler flora, a defined bacterial community from gnotobiotic mice.</title>
        <authorList>
            <person name="Wannemuehler M.J."/>
            <person name="Overstreet A.M."/>
            <person name="Ward D.V."/>
            <person name="Phillips G.J."/>
        </authorList>
    </citation>
    <scope>NUCLEOTIDE SEQUENCE [LARGE SCALE GENOMIC DNA]</scope>
    <source>
        <strain evidence="15 16">ASF492</strain>
    </source>
</reference>
<sequence length="258" mass="28466">MYQFFVKQEQVGKDFITITGPDVNHMKNVLRMKPGEIVRVSSTDGHDYRCGVLELTDTFVQLDILDSDIAGTELSGRIYLFQALPKGDRMETVIQKAVELGVYAIIPVSMKYCVVKLNAQKAQAKAKRWQAIAESAAKQSKRSRIPIVRPVMDFGQAVSCAMECDCRLVPYENESGMRSTAEAFRSIKAGESISVMIGPEGGFAPEEIAAVREHMRVLSLGKRILRTDTAAVTMLSALMLHLEMMESAAMPNQVTGVS</sequence>
<dbReference type="GO" id="GO:0070475">
    <property type="term" value="P:rRNA base methylation"/>
    <property type="evidence" value="ECO:0007669"/>
    <property type="project" value="TreeGrafter"/>
</dbReference>
<dbReference type="Gene3D" id="2.40.240.20">
    <property type="entry name" value="Hypothetical PUA domain-like, domain 1"/>
    <property type="match status" value="1"/>
</dbReference>
<dbReference type="SUPFAM" id="SSF88697">
    <property type="entry name" value="PUA domain-like"/>
    <property type="match status" value="1"/>
</dbReference>
<dbReference type="OrthoDB" id="9815641at2"/>
<evidence type="ECO:0000256" key="4">
    <source>
        <dbReference type="ARBA" id="ARBA00013673"/>
    </source>
</evidence>
<evidence type="ECO:0000256" key="2">
    <source>
        <dbReference type="ARBA" id="ARBA00005528"/>
    </source>
</evidence>
<evidence type="ECO:0000256" key="6">
    <source>
        <dbReference type="ARBA" id="ARBA00022552"/>
    </source>
</evidence>
<evidence type="ECO:0000256" key="11">
    <source>
        <dbReference type="ARBA" id="ARBA00047944"/>
    </source>
</evidence>
<proteinExistence type="inferred from homology"/>
<dbReference type="Gene3D" id="3.40.1280.10">
    <property type="match status" value="1"/>
</dbReference>
<dbReference type="PATRIC" id="fig|1235802.3.peg.902"/>
<keyword evidence="9 12" id="KW-0949">S-adenosyl-L-methionine</keyword>
<comment type="caution">
    <text evidence="15">The sequence shown here is derived from an EMBL/GenBank/DDBJ whole genome shotgun (WGS) entry which is preliminary data.</text>
</comment>
<dbReference type="Pfam" id="PF20260">
    <property type="entry name" value="PUA_4"/>
    <property type="match status" value="1"/>
</dbReference>
<dbReference type="PANTHER" id="PTHR30027">
    <property type="entry name" value="RIBOSOMAL RNA SMALL SUBUNIT METHYLTRANSFERASE E"/>
    <property type="match status" value="1"/>
</dbReference>
<dbReference type="InterPro" id="IPR046886">
    <property type="entry name" value="RsmE_MTase_dom"/>
</dbReference>
<evidence type="ECO:0000259" key="13">
    <source>
        <dbReference type="Pfam" id="PF04452"/>
    </source>
</evidence>
<dbReference type="CDD" id="cd18084">
    <property type="entry name" value="RsmE-like"/>
    <property type="match status" value="1"/>
</dbReference>
<comment type="catalytic activity">
    <reaction evidence="11 12">
        <text>uridine(1498) in 16S rRNA + S-adenosyl-L-methionine = N(3)-methyluridine(1498) in 16S rRNA + S-adenosyl-L-homocysteine + H(+)</text>
        <dbReference type="Rhea" id="RHEA:42920"/>
        <dbReference type="Rhea" id="RHEA-COMP:10283"/>
        <dbReference type="Rhea" id="RHEA-COMP:10284"/>
        <dbReference type="ChEBI" id="CHEBI:15378"/>
        <dbReference type="ChEBI" id="CHEBI:57856"/>
        <dbReference type="ChEBI" id="CHEBI:59789"/>
        <dbReference type="ChEBI" id="CHEBI:65315"/>
        <dbReference type="ChEBI" id="CHEBI:74502"/>
        <dbReference type="EC" id="2.1.1.193"/>
    </reaction>
</comment>
<dbReference type="Pfam" id="PF04452">
    <property type="entry name" value="Methyltrans_RNA"/>
    <property type="match status" value="1"/>
</dbReference>
<evidence type="ECO:0000256" key="8">
    <source>
        <dbReference type="ARBA" id="ARBA00022679"/>
    </source>
</evidence>
<accession>N2BDH1</accession>
<dbReference type="InterPro" id="IPR029026">
    <property type="entry name" value="tRNA_m1G_MTases_N"/>
</dbReference>
<dbReference type="InterPro" id="IPR006700">
    <property type="entry name" value="RsmE"/>
</dbReference>
<dbReference type="InterPro" id="IPR015947">
    <property type="entry name" value="PUA-like_sf"/>
</dbReference>
<evidence type="ECO:0000256" key="7">
    <source>
        <dbReference type="ARBA" id="ARBA00022603"/>
    </source>
</evidence>
<feature type="domain" description="Ribosomal RNA small subunit methyltransferase E methyltransferase" evidence="13">
    <location>
        <begin position="74"/>
        <end position="239"/>
    </location>
</feature>
<dbReference type="EC" id="2.1.1.193" evidence="3 12"/>
<dbReference type="EMBL" id="AQFT01000023">
    <property type="protein sequence ID" value="EMZ36473.1"/>
    <property type="molecule type" value="Genomic_DNA"/>
</dbReference>
<evidence type="ECO:0000256" key="9">
    <source>
        <dbReference type="ARBA" id="ARBA00022691"/>
    </source>
</evidence>
<evidence type="ECO:0000256" key="3">
    <source>
        <dbReference type="ARBA" id="ARBA00012328"/>
    </source>
</evidence>
<evidence type="ECO:0000313" key="16">
    <source>
        <dbReference type="Proteomes" id="UP000012589"/>
    </source>
</evidence>
<dbReference type="STRING" id="1235802.C823_00841"/>
<dbReference type="HOGENOM" id="CLU_067442_3_0_9"/>